<dbReference type="Gene3D" id="3.40.50.2000">
    <property type="entry name" value="Glycogen Phosphorylase B"/>
    <property type="match status" value="2"/>
</dbReference>
<keyword evidence="2" id="KW-0808">Transferase</keyword>
<evidence type="ECO:0000313" key="2">
    <source>
        <dbReference type="EMBL" id="GFO66558.1"/>
    </source>
</evidence>
<dbReference type="CDD" id="cd03801">
    <property type="entry name" value="GT4_PimA-like"/>
    <property type="match status" value="1"/>
</dbReference>
<gene>
    <name evidence="2" type="ORF">GMLC_01370</name>
</gene>
<dbReference type="InterPro" id="IPR050194">
    <property type="entry name" value="Glycosyltransferase_grp1"/>
</dbReference>
<protein>
    <submittedName>
        <fullName evidence="2">Glycosyl transferase family 1</fullName>
    </submittedName>
</protein>
<dbReference type="PANTHER" id="PTHR45947:SF3">
    <property type="entry name" value="SULFOQUINOVOSYL TRANSFERASE SQD2"/>
    <property type="match status" value="1"/>
</dbReference>
<dbReference type="AlphaFoldDB" id="A0A6V8N237"/>
<evidence type="ECO:0000259" key="1">
    <source>
        <dbReference type="Pfam" id="PF13439"/>
    </source>
</evidence>
<feature type="domain" description="Glycosyltransferase subfamily 4-like N-terminal" evidence="1">
    <location>
        <begin position="40"/>
        <end position="194"/>
    </location>
</feature>
<dbReference type="GO" id="GO:0016757">
    <property type="term" value="F:glycosyltransferase activity"/>
    <property type="evidence" value="ECO:0007669"/>
    <property type="project" value="TreeGrafter"/>
</dbReference>
<keyword evidence="3" id="KW-1185">Reference proteome</keyword>
<dbReference type="PANTHER" id="PTHR45947">
    <property type="entry name" value="SULFOQUINOVOSYL TRANSFERASE SQD2"/>
    <property type="match status" value="1"/>
</dbReference>
<dbReference type="Pfam" id="PF13439">
    <property type="entry name" value="Glyco_transf_4"/>
    <property type="match status" value="1"/>
</dbReference>
<reference evidence="3" key="1">
    <citation type="submission" date="2020-06" db="EMBL/GenBank/DDBJ databases">
        <title>Draft genomic sequecing of Geomonas sp. Red745.</title>
        <authorList>
            <person name="Itoh H."/>
            <person name="Xu Z.X."/>
            <person name="Ushijima N."/>
            <person name="Masuda Y."/>
            <person name="Shiratori Y."/>
            <person name="Senoo K."/>
        </authorList>
    </citation>
    <scope>NUCLEOTIDE SEQUENCE [LARGE SCALE GENOMIC DNA]</scope>
    <source>
        <strain evidence="3">Red745</strain>
    </source>
</reference>
<organism evidence="2 3">
    <name type="scientific">Geomonas limicola</name>
    <dbReference type="NCBI Taxonomy" id="2740186"/>
    <lineage>
        <taxon>Bacteria</taxon>
        <taxon>Pseudomonadati</taxon>
        <taxon>Thermodesulfobacteriota</taxon>
        <taxon>Desulfuromonadia</taxon>
        <taxon>Geobacterales</taxon>
        <taxon>Geobacteraceae</taxon>
        <taxon>Geomonas</taxon>
    </lineage>
</organism>
<dbReference type="RefSeq" id="WP_183359093.1">
    <property type="nucleotide sequence ID" value="NZ_BLXZ01000001.1"/>
</dbReference>
<dbReference type="Proteomes" id="UP000587586">
    <property type="component" value="Unassembled WGS sequence"/>
</dbReference>
<name>A0A6V8N237_9BACT</name>
<dbReference type="InterPro" id="IPR028098">
    <property type="entry name" value="Glyco_trans_4-like_N"/>
</dbReference>
<proteinExistence type="predicted"/>
<comment type="caution">
    <text evidence="2">The sequence shown here is derived from an EMBL/GenBank/DDBJ whole genome shotgun (WGS) entry which is preliminary data.</text>
</comment>
<dbReference type="SUPFAM" id="SSF53756">
    <property type="entry name" value="UDP-Glycosyltransferase/glycogen phosphorylase"/>
    <property type="match status" value="1"/>
</dbReference>
<dbReference type="EMBL" id="BLXZ01000001">
    <property type="protein sequence ID" value="GFO66558.1"/>
    <property type="molecule type" value="Genomic_DNA"/>
</dbReference>
<evidence type="ECO:0000313" key="3">
    <source>
        <dbReference type="Proteomes" id="UP000587586"/>
    </source>
</evidence>
<sequence>MGSETTSKIVRVMDLRGTYKGGGGPDKTVLNSAAQHDPGQVHVLVTYLRQPWDDEFQIPEMARRLGINYVDVFDGNGIDWGCLKQLHRLIREHQLEVLHAHDDKTMLYGWLLRFVNPELRIMYTCHSHAVHGRHEFARFGDYLRFKVRQKIQIFLMKRYPQPVVTISCNTRQRLVDNGLLPAAVQVLHNGVDLATWRNEGTRPVLKEELGLEKEELVVGTVARITYEKDFPTFFRVVRLVVDREPRVRFVIVGDGYGDELELARAEACRLGLAGVVHFAGHRNDLRDVYASLDVFLMTSLTEGMPNTLLEAMALGVPSVSTAVGGIPELLVHGEGGFLAPVGDAEALAGHVLRLVCDAGLRAECGRRCRERVEARFSFGRRVRQMERYYRWFAGVGELPECDQAGHGG</sequence>
<accession>A0A6V8N237</accession>
<dbReference type="Pfam" id="PF13692">
    <property type="entry name" value="Glyco_trans_1_4"/>
    <property type="match status" value="1"/>
</dbReference>